<dbReference type="InterPro" id="IPR051541">
    <property type="entry name" value="PTS_SugarTrans_NitroReg"/>
</dbReference>
<reference evidence="3 4" key="1">
    <citation type="submission" date="2006-07" db="EMBL/GenBank/DDBJ databases">
        <title>Annotation of the draft genome assembly of Chlorobium ferroxidans DSM 13031.</title>
        <authorList>
            <consortium name="US DOE Joint Genome Institute (JGI-ORNL)"/>
            <person name="Larimer F."/>
            <person name="Land M."/>
            <person name="Hauser L."/>
        </authorList>
    </citation>
    <scope>NUCLEOTIDE SEQUENCE [LARGE SCALE GENOMIC DNA]</scope>
    <source>
        <strain evidence="3 4">DSM 13031</strain>
    </source>
</reference>
<dbReference type="GO" id="GO:0030295">
    <property type="term" value="F:protein kinase activator activity"/>
    <property type="evidence" value="ECO:0007669"/>
    <property type="project" value="TreeGrafter"/>
</dbReference>
<sequence>MRSMNKPLRNNHQQNDSGKGLLASAVDRTKDLCSALFRKKNTPAGNGVGEAVTAQPPNEWKELVMHAPVMLLEESAEKESAFQLLLHRCCSANPDIDEQSTFKSLLERESQGATFVGSDIAIPHARLEKIQRPELVIGVSKKGVVDRQSGNSARIIFLLLTPASDPNSHIRMLGVITRMASDKEWRAKTIREAGGNRG</sequence>
<protein>
    <submittedName>
        <fullName evidence="3">Phosphoenolpyruvate-dependent sugar phosphotransferase system, EIIA 2</fullName>
    </submittedName>
</protein>
<feature type="region of interest" description="Disordered" evidence="1">
    <location>
        <begin position="1"/>
        <end position="21"/>
    </location>
</feature>
<evidence type="ECO:0000256" key="1">
    <source>
        <dbReference type="SAM" id="MobiDB-lite"/>
    </source>
</evidence>
<dbReference type="PROSITE" id="PS00372">
    <property type="entry name" value="PTS_EIIA_TYPE_2_HIS"/>
    <property type="match status" value="1"/>
</dbReference>
<feature type="domain" description="PTS EIIA type-2" evidence="2">
    <location>
        <begin position="62"/>
        <end position="198"/>
    </location>
</feature>
<feature type="compositionally biased region" description="Polar residues" evidence="1">
    <location>
        <begin position="8"/>
        <end position="17"/>
    </location>
</feature>
<dbReference type="SUPFAM" id="SSF55804">
    <property type="entry name" value="Phoshotransferase/anion transport protein"/>
    <property type="match status" value="1"/>
</dbReference>
<dbReference type="Pfam" id="PF00359">
    <property type="entry name" value="PTS_EIIA_2"/>
    <property type="match status" value="1"/>
</dbReference>
<proteinExistence type="predicted"/>
<dbReference type="AlphaFoldDB" id="Q0YSX5"/>
<dbReference type="PANTHER" id="PTHR47738:SF1">
    <property type="entry name" value="NITROGEN REGULATORY PROTEIN"/>
    <property type="match status" value="1"/>
</dbReference>
<dbReference type="Gene3D" id="3.40.930.10">
    <property type="entry name" value="Mannitol-specific EII, Chain A"/>
    <property type="match status" value="1"/>
</dbReference>
<dbReference type="OrthoDB" id="95460at2"/>
<dbReference type="EMBL" id="AASE01000004">
    <property type="protein sequence ID" value="EAT59489.1"/>
    <property type="molecule type" value="Genomic_DNA"/>
</dbReference>
<name>Q0YSX5_9CHLB</name>
<keyword evidence="4" id="KW-1185">Reference proteome</keyword>
<comment type="caution">
    <text evidence="3">The sequence shown here is derived from an EMBL/GenBank/DDBJ whole genome shotgun (WGS) entry which is preliminary data.</text>
</comment>
<organism evidence="3 4">
    <name type="scientific">Chlorobium ferrooxidans DSM 13031</name>
    <dbReference type="NCBI Taxonomy" id="377431"/>
    <lineage>
        <taxon>Bacteria</taxon>
        <taxon>Pseudomonadati</taxon>
        <taxon>Chlorobiota</taxon>
        <taxon>Chlorobiia</taxon>
        <taxon>Chlorobiales</taxon>
        <taxon>Chlorobiaceae</taxon>
        <taxon>Chlorobium/Pelodictyon group</taxon>
        <taxon>Chlorobium</taxon>
    </lineage>
</organism>
<keyword evidence="3" id="KW-0670">Pyruvate</keyword>
<dbReference type="PANTHER" id="PTHR47738">
    <property type="entry name" value="PTS SYSTEM FRUCTOSE-LIKE EIIA COMPONENT-RELATED"/>
    <property type="match status" value="1"/>
</dbReference>
<evidence type="ECO:0000313" key="4">
    <source>
        <dbReference type="Proteomes" id="UP000004162"/>
    </source>
</evidence>
<evidence type="ECO:0000313" key="3">
    <source>
        <dbReference type="EMBL" id="EAT59489.1"/>
    </source>
</evidence>
<dbReference type="GO" id="GO:0016740">
    <property type="term" value="F:transferase activity"/>
    <property type="evidence" value="ECO:0007669"/>
    <property type="project" value="UniProtKB-KW"/>
</dbReference>
<accession>Q0YSX5</accession>
<dbReference type="InterPro" id="IPR002178">
    <property type="entry name" value="PTS_EIIA_type-2_dom"/>
</dbReference>
<dbReference type="PROSITE" id="PS51094">
    <property type="entry name" value="PTS_EIIA_TYPE_2"/>
    <property type="match status" value="1"/>
</dbReference>
<evidence type="ECO:0000259" key="2">
    <source>
        <dbReference type="PROSITE" id="PS51094"/>
    </source>
</evidence>
<dbReference type="InterPro" id="IPR016152">
    <property type="entry name" value="PTrfase/Anion_transptr"/>
</dbReference>
<keyword evidence="3" id="KW-0808">Transferase</keyword>
<reference evidence="3 4" key="2">
    <citation type="submission" date="2006-07" db="EMBL/GenBank/DDBJ databases">
        <title>Sequencing of the draft genome and assembly of Chlorobium ferroxidans DSM 13031.</title>
        <authorList>
            <consortium name="US DOE Joint Genome Institute (JGI-PGF)"/>
            <person name="Copeland A."/>
            <person name="Lucas S."/>
            <person name="Lapidus A."/>
            <person name="Barry K."/>
            <person name="Glavina del Rio T."/>
            <person name="Dalin E."/>
            <person name="Tice H."/>
            <person name="Bruce D."/>
            <person name="Pitluck S."/>
            <person name="Richardson P."/>
        </authorList>
    </citation>
    <scope>NUCLEOTIDE SEQUENCE [LARGE SCALE GENOMIC DNA]</scope>
    <source>
        <strain evidence="3 4">DSM 13031</strain>
    </source>
</reference>
<gene>
    <name evidence="3" type="ORF">CferDRAFT_1416</name>
</gene>
<dbReference type="Proteomes" id="UP000004162">
    <property type="component" value="Unassembled WGS sequence"/>
</dbReference>